<dbReference type="EMBL" id="LRQR01000008">
    <property type="protein sequence ID" value="KXA62951.1"/>
    <property type="molecule type" value="Genomic_DNA"/>
</dbReference>
<name>A0A133S387_STRMT</name>
<evidence type="ECO:0000313" key="2">
    <source>
        <dbReference type="EMBL" id="KXA62951.1"/>
    </source>
</evidence>
<organism evidence="2 3">
    <name type="scientific">Streptococcus mitis</name>
    <dbReference type="NCBI Taxonomy" id="28037"/>
    <lineage>
        <taxon>Bacteria</taxon>
        <taxon>Bacillati</taxon>
        <taxon>Bacillota</taxon>
        <taxon>Bacilli</taxon>
        <taxon>Lactobacillales</taxon>
        <taxon>Streptococcaceae</taxon>
        <taxon>Streptococcus</taxon>
        <taxon>Streptococcus mitis group</taxon>
    </lineage>
</organism>
<gene>
    <name evidence="2" type="ORF">HMPREF3228_00164</name>
</gene>
<evidence type="ECO:0000313" key="3">
    <source>
        <dbReference type="Proteomes" id="UP000070065"/>
    </source>
</evidence>
<keyword evidence="2" id="KW-0808">Transferase</keyword>
<dbReference type="CDD" id="cd04196">
    <property type="entry name" value="GT_2_like_d"/>
    <property type="match status" value="1"/>
</dbReference>
<protein>
    <submittedName>
        <fullName evidence="2">Glycosyltransferase, group 2 family protein</fullName>
    </submittedName>
</protein>
<dbReference type="PANTHER" id="PTHR22916">
    <property type="entry name" value="GLYCOSYLTRANSFERASE"/>
    <property type="match status" value="1"/>
</dbReference>
<dbReference type="InterPro" id="IPR029044">
    <property type="entry name" value="Nucleotide-diphossugar_trans"/>
</dbReference>
<sequence>MGEMIKRLAILMATYNGEKYIKEQIESILNQDTEDFDFTLIIRDDGSTDNTKNIIREYVDSGKIIFIEGQNKGAARGFISLLCDNPGYDYYAFSDQDDVWNHNKLQKGIWSLSKYTGPALYCSNCELVDSELNSIGRNTHRKRPNYTLESILCLASCAQGCTSVFNKELASIVQENDVPDTFIMHDSLITCLCALIGGTIIYDEIPSMKYRMHDDNIFGMVSAKQNVLNVIKDRISEITKKRTISMYDQAECLLKVYKKYIDSNNQDICRIVIDSKVSLKARLKLIFNKNLQHTTLNKTITKKLEILFGNG</sequence>
<dbReference type="PATRIC" id="fig|28037.231.peg.164"/>
<dbReference type="PANTHER" id="PTHR22916:SF3">
    <property type="entry name" value="UDP-GLCNAC:BETAGAL BETA-1,3-N-ACETYLGLUCOSAMINYLTRANSFERASE-LIKE PROTEIN 1"/>
    <property type="match status" value="1"/>
</dbReference>
<dbReference type="AlphaFoldDB" id="A0A133S387"/>
<comment type="caution">
    <text evidence="2">The sequence shown here is derived from an EMBL/GenBank/DDBJ whole genome shotgun (WGS) entry which is preliminary data.</text>
</comment>
<dbReference type="Gene3D" id="3.90.550.10">
    <property type="entry name" value="Spore Coat Polysaccharide Biosynthesis Protein SpsA, Chain A"/>
    <property type="match status" value="1"/>
</dbReference>
<dbReference type="Proteomes" id="UP000070065">
    <property type="component" value="Unassembled WGS sequence"/>
</dbReference>
<reference evidence="2 3" key="1">
    <citation type="submission" date="2016-01" db="EMBL/GenBank/DDBJ databases">
        <authorList>
            <person name="Oliw E.H."/>
        </authorList>
    </citation>
    <scope>NUCLEOTIDE SEQUENCE [LARGE SCALE GENOMIC DNA]</scope>
    <source>
        <strain evidence="2 3">CMW7705B</strain>
    </source>
</reference>
<dbReference type="GO" id="GO:0016758">
    <property type="term" value="F:hexosyltransferase activity"/>
    <property type="evidence" value="ECO:0007669"/>
    <property type="project" value="UniProtKB-ARBA"/>
</dbReference>
<feature type="domain" description="Glycosyltransferase 2-like" evidence="1">
    <location>
        <begin position="10"/>
        <end position="148"/>
    </location>
</feature>
<evidence type="ECO:0000259" key="1">
    <source>
        <dbReference type="Pfam" id="PF00535"/>
    </source>
</evidence>
<dbReference type="SUPFAM" id="SSF53448">
    <property type="entry name" value="Nucleotide-diphospho-sugar transferases"/>
    <property type="match status" value="1"/>
</dbReference>
<dbReference type="InterPro" id="IPR001173">
    <property type="entry name" value="Glyco_trans_2-like"/>
</dbReference>
<dbReference type="Pfam" id="PF00535">
    <property type="entry name" value="Glycos_transf_2"/>
    <property type="match status" value="1"/>
</dbReference>
<accession>A0A133S387</accession>
<proteinExistence type="predicted"/>